<evidence type="ECO:0000313" key="9">
    <source>
        <dbReference type="Proteomes" id="UP000309215"/>
    </source>
</evidence>
<dbReference type="PANTHER" id="PTHR11002">
    <property type="entry name" value="CARBONIC ANHYDRASE"/>
    <property type="match status" value="1"/>
</dbReference>
<protein>
    <recommendedName>
        <fullName evidence="2">carbonic anhydrase</fullName>
        <ecNumber evidence="2">4.2.1.1</ecNumber>
    </recommendedName>
</protein>
<evidence type="ECO:0000256" key="4">
    <source>
        <dbReference type="ARBA" id="ARBA00022833"/>
    </source>
</evidence>
<dbReference type="EC" id="4.2.1.1" evidence="2"/>
<feature type="binding site" evidence="7">
    <location>
        <position position="40"/>
    </location>
    <ligand>
        <name>Zn(2+)</name>
        <dbReference type="ChEBI" id="CHEBI:29105"/>
    </ligand>
</feature>
<dbReference type="GO" id="GO:0004089">
    <property type="term" value="F:carbonate dehydratase activity"/>
    <property type="evidence" value="ECO:0007669"/>
    <property type="project" value="UniProtKB-EC"/>
</dbReference>
<dbReference type="InterPro" id="IPR015892">
    <property type="entry name" value="Carbonic_anhydrase_CS"/>
</dbReference>
<comment type="catalytic activity">
    <reaction evidence="6">
        <text>hydrogencarbonate + H(+) = CO2 + H2O</text>
        <dbReference type="Rhea" id="RHEA:10748"/>
        <dbReference type="ChEBI" id="CHEBI:15377"/>
        <dbReference type="ChEBI" id="CHEBI:15378"/>
        <dbReference type="ChEBI" id="CHEBI:16526"/>
        <dbReference type="ChEBI" id="CHEBI:17544"/>
        <dbReference type="EC" id="4.2.1.1"/>
    </reaction>
</comment>
<sequence length="228" mass="24910">MKKLLSGLIDFRKNKLPGLRPLFDKLARQGQKPDVLFFACADSRVVPNLMVSTDPGDLFVVRSVGNLIAPANTDGISVGDVSEASAIEFSLAKLPIEHIVVCGHSRCGAMEAILAGRENYNAVPNLKAWLAHGEAAFPRLERSPFIKPELPAVDRLSQANVLQQLEHVATYADVRKRVDAGTITLHGWWFDVATGDVHVYDKERGGYILLDEAEAERVLGGQAAFQHS</sequence>
<evidence type="ECO:0000313" key="8">
    <source>
        <dbReference type="EMBL" id="TKD03094.1"/>
    </source>
</evidence>
<comment type="similarity">
    <text evidence="1">Belongs to the beta-class carbonic anhydrase family.</text>
</comment>
<dbReference type="PROSITE" id="PS00704">
    <property type="entry name" value="PROK_CO2_ANHYDRASE_1"/>
    <property type="match status" value="1"/>
</dbReference>
<evidence type="ECO:0000256" key="5">
    <source>
        <dbReference type="ARBA" id="ARBA00023239"/>
    </source>
</evidence>
<dbReference type="Pfam" id="PF00484">
    <property type="entry name" value="Pro_CA"/>
    <property type="match status" value="1"/>
</dbReference>
<dbReference type="GO" id="GO:0015976">
    <property type="term" value="P:carbon utilization"/>
    <property type="evidence" value="ECO:0007669"/>
    <property type="project" value="InterPro"/>
</dbReference>
<evidence type="ECO:0000256" key="3">
    <source>
        <dbReference type="ARBA" id="ARBA00022723"/>
    </source>
</evidence>
<evidence type="ECO:0000256" key="1">
    <source>
        <dbReference type="ARBA" id="ARBA00006217"/>
    </source>
</evidence>
<dbReference type="InterPro" id="IPR001765">
    <property type="entry name" value="Carbonic_anhydrase"/>
</dbReference>
<feature type="binding site" evidence="7">
    <location>
        <position position="42"/>
    </location>
    <ligand>
        <name>Zn(2+)</name>
        <dbReference type="ChEBI" id="CHEBI:29105"/>
    </ligand>
</feature>
<dbReference type="InterPro" id="IPR036874">
    <property type="entry name" value="Carbonic_anhydrase_sf"/>
</dbReference>
<dbReference type="SMART" id="SM00947">
    <property type="entry name" value="Pro_CA"/>
    <property type="match status" value="1"/>
</dbReference>
<dbReference type="PANTHER" id="PTHR11002:SF76">
    <property type="entry name" value="CARBONIC ANHYDRASE"/>
    <property type="match status" value="1"/>
</dbReference>
<dbReference type="Proteomes" id="UP000309215">
    <property type="component" value="Unassembled WGS sequence"/>
</dbReference>
<dbReference type="Gene3D" id="3.40.1050.10">
    <property type="entry name" value="Carbonic anhydrase"/>
    <property type="match status" value="1"/>
</dbReference>
<evidence type="ECO:0000256" key="6">
    <source>
        <dbReference type="ARBA" id="ARBA00048348"/>
    </source>
</evidence>
<evidence type="ECO:0000256" key="2">
    <source>
        <dbReference type="ARBA" id="ARBA00012925"/>
    </source>
</evidence>
<accession>A0A4U1J720</accession>
<feature type="binding site" evidence="7">
    <location>
        <position position="107"/>
    </location>
    <ligand>
        <name>Zn(2+)</name>
        <dbReference type="ChEBI" id="CHEBI:29105"/>
    </ligand>
</feature>
<dbReference type="OrthoDB" id="9797527at2"/>
<dbReference type="RefSeq" id="WP_136932074.1">
    <property type="nucleotide sequence ID" value="NZ_SSMQ01000032.1"/>
</dbReference>
<keyword evidence="5" id="KW-0456">Lyase</keyword>
<keyword evidence="3 7" id="KW-0479">Metal-binding</keyword>
<dbReference type="GO" id="GO:0008270">
    <property type="term" value="F:zinc ion binding"/>
    <property type="evidence" value="ECO:0007669"/>
    <property type="project" value="InterPro"/>
</dbReference>
<evidence type="ECO:0000256" key="7">
    <source>
        <dbReference type="PIRSR" id="PIRSR601765-1"/>
    </source>
</evidence>
<keyword evidence="4 7" id="KW-0862">Zinc</keyword>
<dbReference type="SUPFAM" id="SSF53056">
    <property type="entry name" value="beta-carbonic anhydrase, cab"/>
    <property type="match status" value="1"/>
</dbReference>
<comment type="cofactor">
    <cofactor evidence="7">
        <name>Zn(2+)</name>
        <dbReference type="ChEBI" id="CHEBI:29105"/>
    </cofactor>
    <text evidence="7">Binds 1 zinc ion per subunit.</text>
</comment>
<organism evidence="8 9">
    <name type="scientific">Polyangium fumosum</name>
    <dbReference type="NCBI Taxonomy" id="889272"/>
    <lineage>
        <taxon>Bacteria</taxon>
        <taxon>Pseudomonadati</taxon>
        <taxon>Myxococcota</taxon>
        <taxon>Polyangia</taxon>
        <taxon>Polyangiales</taxon>
        <taxon>Polyangiaceae</taxon>
        <taxon>Polyangium</taxon>
    </lineage>
</organism>
<feature type="binding site" evidence="7">
    <location>
        <position position="104"/>
    </location>
    <ligand>
        <name>Zn(2+)</name>
        <dbReference type="ChEBI" id="CHEBI:29105"/>
    </ligand>
</feature>
<gene>
    <name evidence="8" type="ORF">E8A74_27615</name>
</gene>
<dbReference type="AlphaFoldDB" id="A0A4U1J720"/>
<proteinExistence type="inferred from homology"/>
<name>A0A4U1J720_9BACT</name>
<dbReference type="EMBL" id="SSMQ01000032">
    <property type="protein sequence ID" value="TKD03094.1"/>
    <property type="molecule type" value="Genomic_DNA"/>
</dbReference>
<keyword evidence="9" id="KW-1185">Reference proteome</keyword>
<reference evidence="8 9" key="1">
    <citation type="submission" date="2019-04" db="EMBL/GenBank/DDBJ databases">
        <authorList>
            <person name="Li Y."/>
            <person name="Wang J."/>
        </authorList>
    </citation>
    <scope>NUCLEOTIDE SEQUENCE [LARGE SCALE GENOMIC DNA]</scope>
    <source>
        <strain evidence="8 9">DSM 14668</strain>
    </source>
</reference>
<comment type="caution">
    <text evidence="8">The sequence shown here is derived from an EMBL/GenBank/DDBJ whole genome shotgun (WGS) entry which is preliminary data.</text>
</comment>